<keyword evidence="2" id="KW-1133">Transmembrane helix</keyword>
<dbReference type="OrthoDB" id="7209629at2"/>
<dbReference type="InterPro" id="IPR011990">
    <property type="entry name" value="TPR-like_helical_dom_sf"/>
</dbReference>
<evidence type="ECO:0000256" key="1">
    <source>
        <dbReference type="SAM" id="MobiDB-lite"/>
    </source>
</evidence>
<keyword evidence="2" id="KW-0472">Membrane</keyword>
<sequence length="521" mass="57291">MSRLLRYLIERSLEGVPVKSYRIATEALGRAEDDGADADTYARVAVARLRRALASYYADHPDQDEIYVDTRSYTVQIREKGEAGEAPEGEPEGAPPAPAPLQAEAPGRKRVLRLALAGLVLAALAAGAAYYMDWRDKGRWTQTDFPTLVVIGTDKKGGVAPPERPELDAFGNVLRTTLAEYFGFRQMEPGRVRADYEIRLDADRSGEAGFDTLSLIETASQRVVWTRQYPAAAPGDPFRNARMAAAAIAAPGGALARFGRRKGLEPWTPYGCWLRFTGSVMSYSSRSDSDLQRCARDWYAADEDSRVAGFLRNWTMVDASLTTLGDDRRQAELQEALDVIHHALARNPESAMLYVGEMRTYSFLGMDAEVRQSARAALDAAPGNRVIAGMAGTWLAFWNDPQGKEVLAGLEQDPEVNLPWEHAGFFVAAMMDDDVAEAGRHLSNLRFYLDDQPALALLEAAHARRTGRRRAAEVALDRIRNRAGGWIAGPDEVLERMPLAPVVKARMEQWLAYGGTAAAAN</sequence>
<protein>
    <recommendedName>
        <fullName evidence="5">Tetratricopeptide repeat protein</fullName>
    </recommendedName>
</protein>
<evidence type="ECO:0000313" key="4">
    <source>
        <dbReference type="Proteomes" id="UP000466966"/>
    </source>
</evidence>
<dbReference type="EMBL" id="WTYV01000005">
    <property type="protein sequence ID" value="MXO72502.1"/>
    <property type="molecule type" value="Genomic_DNA"/>
</dbReference>
<dbReference type="RefSeq" id="WP_160772435.1">
    <property type="nucleotide sequence ID" value="NZ_WTYV01000005.1"/>
</dbReference>
<evidence type="ECO:0000313" key="3">
    <source>
        <dbReference type="EMBL" id="MXO72502.1"/>
    </source>
</evidence>
<evidence type="ECO:0008006" key="5">
    <source>
        <dbReference type="Google" id="ProtNLM"/>
    </source>
</evidence>
<proteinExistence type="predicted"/>
<accession>A0A844YZ94</accession>
<comment type="caution">
    <text evidence="3">The sequence shown here is derived from an EMBL/GenBank/DDBJ whole genome shotgun (WGS) entry which is preliminary data.</text>
</comment>
<feature type="transmembrane region" description="Helical" evidence="2">
    <location>
        <begin position="111"/>
        <end position="132"/>
    </location>
</feature>
<organism evidence="3 4">
    <name type="scientific">Alteraurantiacibacter buctensis</name>
    <dbReference type="NCBI Taxonomy" id="1503981"/>
    <lineage>
        <taxon>Bacteria</taxon>
        <taxon>Pseudomonadati</taxon>
        <taxon>Pseudomonadota</taxon>
        <taxon>Alphaproteobacteria</taxon>
        <taxon>Sphingomonadales</taxon>
        <taxon>Erythrobacteraceae</taxon>
        <taxon>Alteraurantiacibacter</taxon>
    </lineage>
</organism>
<dbReference type="Proteomes" id="UP000466966">
    <property type="component" value="Unassembled WGS sequence"/>
</dbReference>
<keyword evidence="2" id="KW-0812">Transmembrane</keyword>
<dbReference type="Gene3D" id="1.25.40.10">
    <property type="entry name" value="Tetratricopeptide repeat domain"/>
    <property type="match status" value="1"/>
</dbReference>
<feature type="region of interest" description="Disordered" evidence="1">
    <location>
        <begin position="80"/>
        <end position="102"/>
    </location>
</feature>
<dbReference type="AlphaFoldDB" id="A0A844YZ94"/>
<evidence type="ECO:0000256" key="2">
    <source>
        <dbReference type="SAM" id="Phobius"/>
    </source>
</evidence>
<name>A0A844YZ94_9SPHN</name>
<gene>
    <name evidence="3" type="ORF">GRI99_12775</name>
</gene>
<reference evidence="3 4" key="1">
    <citation type="submission" date="2019-12" db="EMBL/GenBank/DDBJ databases">
        <title>Genomic-based taxomic classification of the family Erythrobacteraceae.</title>
        <authorList>
            <person name="Xu L."/>
        </authorList>
    </citation>
    <scope>NUCLEOTIDE SEQUENCE [LARGE SCALE GENOMIC DNA]</scope>
    <source>
        <strain evidence="3 4">M0322</strain>
    </source>
</reference>
<keyword evidence="4" id="KW-1185">Reference proteome</keyword>